<dbReference type="Proteomes" id="UP000270343">
    <property type="component" value="Unassembled WGS sequence"/>
</dbReference>
<comment type="caution">
    <text evidence="9">The sequence shown here is derived from an EMBL/GenBank/DDBJ whole genome shotgun (WGS) entry which is preliminary data.</text>
</comment>
<dbReference type="SUPFAM" id="SSF161098">
    <property type="entry name" value="MetI-like"/>
    <property type="match status" value="1"/>
</dbReference>
<evidence type="ECO:0000313" key="9">
    <source>
        <dbReference type="EMBL" id="RKN77771.1"/>
    </source>
</evidence>
<proteinExistence type="inferred from homology"/>
<accession>A0A3B0BZF4</accession>
<comment type="similarity">
    <text evidence="7">Belongs to the binding-protein-dependent transport system permease family.</text>
</comment>
<evidence type="ECO:0000256" key="5">
    <source>
        <dbReference type="ARBA" id="ARBA00022989"/>
    </source>
</evidence>
<reference evidence="9 10" key="1">
    <citation type="journal article" date="2015" name="Antonie Van Leeuwenhoek">
        <title>Streptomyces klenkii sp. nov., isolated from deep marine sediment.</title>
        <authorList>
            <person name="Veyisoglu A."/>
            <person name="Sahin N."/>
        </authorList>
    </citation>
    <scope>NUCLEOTIDE SEQUENCE [LARGE SCALE GENOMIC DNA]</scope>
    <source>
        <strain evidence="9 10">KCTC 29202</strain>
    </source>
</reference>
<evidence type="ECO:0000259" key="8">
    <source>
        <dbReference type="PROSITE" id="PS50928"/>
    </source>
</evidence>
<feature type="transmembrane region" description="Helical" evidence="7">
    <location>
        <begin position="265"/>
        <end position="287"/>
    </location>
</feature>
<evidence type="ECO:0000313" key="10">
    <source>
        <dbReference type="Proteomes" id="UP000270343"/>
    </source>
</evidence>
<evidence type="ECO:0000256" key="4">
    <source>
        <dbReference type="ARBA" id="ARBA00022692"/>
    </source>
</evidence>
<evidence type="ECO:0000256" key="7">
    <source>
        <dbReference type="RuleBase" id="RU363032"/>
    </source>
</evidence>
<keyword evidence="10" id="KW-1185">Reference proteome</keyword>
<dbReference type="GO" id="GO:0005886">
    <property type="term" value="C:plasma membrane"/>
    <property type="evidence" value="ECO:0007669"/>
    <property type="project" value="UniProtKB-SubCell"/>
</dbReference>
<dbReference type="PANTHER" id="PTHR43163:SF3">
    <property type="entry name" value="PEPTIDE ABC TRANSPORTER PERMEASE PROTEIN"/>
    <property type="match status" value="1"/>
</dbReference>
<feature type="transmembrane region" description="Helical" evidence="7">
    <location>
        <begin position="159"/>
        <end position="179"/>
    </location>
</feature>
<sequence>MLCALLAVVFAAIELLPGDAASATAERGESAAAAAAHRHLLGLDRPLWERFTNWMTALPAGDLGTSARGEHVTDLLSAPFPNTLLLGGTAFAVTLAAALALGYWGAARPGGPVDHIVGFASTVTLALPEFVVAVGLLLVLSSWTGLLPAVTLTADDGSLASWTMLVMPVLALAVPQIGWNARIIRGALADQAGAPHVIAARLDGLSPARVLLRHALPGARPAVATGIATSTGMLLGGAVVVETLFNYPGIGSVLAGAVADRDTPVIAGVVAVTGAVISLVLLGADLVRARTLGARP</sequence>
<name>A0A3B0BZF4_9ACTN</name>
<feature type="domain" description="ABC transmembrane type-1" evidence="8">
    <location>
        <begin position="80"/>
        <end position="288"/>
    </location>
</feature>
<evidence type="ECO:0000256" key="6">
    <source>
        <dbReference type="ARBA" id="ARBA00023136"/>
    </source>
</evidence>
<feature type="transmembrane region" description="Helical" evidence="7">
    <location>
        <begin position="116"/>
        <end position="139"/>
    </location>
</feature>
<feature type="transmembrane region" description="Helical" evidence="7">
    <location>
        <begin position="84"/>
        <end position="104"/>
    </location>
</feature>
<dbReference type="PANTHER" id="PTHR43163">
    <property type="entry name" value="DIPEPTIDE TRANSPORT SYSTEM PERMEASE PROTEIN DPPB-RELATED"/>
    <property type="match status" value="1"/>
</dbReference>
<evidence type="ECO:0000256" key="2">
    <source>
        <dbReference type="ARBA" id="ARBA00022448"/>
    </source>
</evidence>
<dbReference type="Gene3D" id="1.10.3720.10">
    <property type="entry name" value="MetI-like"/>
    <property type="match status" value="1"/>
</dbReference>
<keyword evidence="5 7" id="KW-1133">Transmembrane helix</keyword>
<gene>
    <name evidence="9" type="ORF">D7231_01605</name>
</gene>
<evidence type="ECO:0000256" key="1">
    <source>
        <dbReference type="ARBA" id="ARBA00004651"/>
    </source>
</evidence>
<feature type="transmembrane region" description="Helical" evidence="7">
    <location>
        <begin position="222"/>
        <end position="245"/>
    </location>
</feature>
<dbReference type="AlphaFoldDB" id="A0A3B0BZF4"/>
<dbReference type="InterPro" id="IPR000515">
    <property type="entry name" value="MetI-like"/>
</dbReference>
<dbReference type="InterPro" id="IPR035906">
    <property type="entry name" value="MetI-like_sf"/>
</dbReference>
<dbReference type="OrthoDB" id="9778910at2"/>
<protein>
    <submittedName>
        <fullName evidence="9">ABC transporter permease</fullName>
    </submittedName>
</protein>
<keyword evidence="4 7" id="KW-0812">Transmembrane</keyword>
<keyword evidence="3" id="KW-1003">Cell membrane</keyword>
<dbReference type="EMBL" id="RBAM01000001">
    <property type="protein sequence ID" value="RKN77771.1"/>
    <property type="molecule type" value="Genomic_DNA"/>
</dbReference>
<keyword evidence="2 7" id="KW-0813">Transport</keyword>
<comment type="subcellular location">
    <subcellularLocation>
        <location evidence="1 7">Cell membrane</location>
        <topology evidence="1 7">Multi-pass membrane protein</topology>
    </subcellularLocation>
</comment>
<dbReference type="GO" id="GO:0055085">
    <property type="term" value="P:transmembrane transport"/>
    <property type="evidence" value="ECO:0007669"/>
    <property type="project" value="InterPro"/>
</dbReference>
<dbReference type="CDD" id="cd06261">
    <property type="entry name" value="TM_PBP2"/>
    <property type="match status" value="1"/>
</dbReference>
<dbReference type="Pfam" id="PF00528">
    <property type="entry name" value="BPD_transp_1"/>
    <property type="match status" value="1"/>
</dbReference>
<keyword evidence="6 7" id="KW-0472">Membrane</keyword>
<evidence type="ECO:0000256" key="3">
    <source>
        <dbReference type="ARBA" id="ARBA00022475"/>
    </source>
</evidence>
<organism evidence="9 10">
    <name type="scientific">Streptomyces klenkii</name>
    <dbReference type="NCBI Taxonomy" id="1420899"/>
    <lineage>
        <taxon>Bacteria</taxon>
        <taxon>Bacillati</taxon>
        <taxon>Actinomycetota</taxon>
        <taxon>Actinomycetes</taxon>
        <taxon>Kitasatosporales</taxon>
        <taxon>Streptomycetaceae</taxon>
        <taxon>Streptomyces</taxon>
    </lineage>
</organism>
<dbReference type="PROSITE" id="PS50928">
    <property type="entry name" value="ABC_TM1"/>
    <property type="match status" value="1"/>
</dbReference>